<evidence type="ECO:0000313" key="3">
    <source>
        <dbReference type="Proteomes" id="UP000811282"/>
    </source>
</evidence>
<dbReference type="EMBL" id="JAFJYC010000002">
    <property type="protein sequence ID" value="MBT9433222.1"/>
    <property type="molecule type" value="Genomic_DNA"/>
</dbReference>
<gene>
    <name evidence="2" type="ORF">JZM24_15855</name>
</gene>
<feature type="region of interest" description="Disordered" evidence="1">
    <location>
        <begin position="88"/>
        <end position="115"/>
    </location>
</feature>
<name>A0ABS5YE31_9GAMM</name>
<comment type="caution">
    <text evidence="2">The sequence shown here is derived from an EMBL/GenBank/DDBJ whole genome shotgun (WGS) entry which is preliminary data.</text>
</comment>
<dbReference type="RefSeq" id="WP_215670873.1">
    <property type="nucleotide sequence ID" value="NZ_JAFJYC010000002.1"/>
</dbReference>
<keyword evidence="3" id="KW-1185">Reference proteome</keyword>
<dbReference type="Proteomes" id="UP000811282">
    <property type="component" value="Unassembled WGS sequence"/>
</dbReference>
<evidence type="ECO:0000313" key="2">
    <source>
        <dbReference type="EMBL" id="MBT9433222.1"/>
    </source>
</evidence>
<proteinExistence type="predicted"/>
<protein>
    <submittedName>
        <fullName evidence="2">Uncharacterized protein</fullName>
    </submittedName>
</protein>
<reference evidence="2 3" key="1">
    <citation type="journal article" date="2021" name="Genome Biol. Evol.">
        <title>The evolution of interdependence in a four-way mealybug symbiosis.</title>
        <authorList>
            <person name="Garber A.I."/>
            <person name="Kupper M."/>
            <person name="Laetsch D.R."/>
            <person name="Weldon S.R."/>
            <person name="Ladinsky M.S."/>
            <person name="Bjorkman P.J."/>
            <person name="McCutcheon J.P."/>
        </authorList>
    </citation>
    <scope>NUCLEOTIDE SEQUENCE [LARGE SCALE GENOMIC DNA]</scope>
    <source>
        <strain evidence="2">SOD</strain>
    </source>
</reference>
<evidence type="ECO:0000256" key="1">
    <source>
        <dbReference type="SAM" id="MobiDB-lite"/>
    </source>
</evidence>
<sequence length="275" mass="30978">MTEDFYTHYFDPLLYDIFSTVGRGHGISLPALLEHIHLRLAKETAEVSNLNALLNIGLMDGYRRQINQIRHTLAATFPAVLVSHAPTPTTAAGHATESPTGNAPAEPRFSSPAANEASFPLSRATNGLYADIDWRLERITSQPLHQALRAHFLQRHRATAAPLRLSPRFQALWTEACDLVNRAIADDDVQTYFMQHTSASDYLSRYTTSLYQTWVKDIDDSDAPLSAVAVEESPDFTMLFSPHLRQQDTKYRQSVTETLATLVIYEHLLPDMVRW</sequence>
<organism evidence="2 3">
    <name type="scientific">Candidatus Sodalis endolongispinus</name>
    <dbReference type="NCBI Taxonomy" id="2812662"/>
    <lineage>
        <taxon>Bacteria</taxon>
        <taxon>Pseudomonadati</taxon>
        <taxon>Pseudomonadota</taxon>
        <taxon>Gammaproteobacteria</taxon>
        <taxon>Enterobacterales</taxon>
        <taxon>Bruguierivoracaceae</taxon>
        <taxon>Sodalis</taxon>
    </lineage>
</organism>
<accession>A0ABS5YE31</accession>